<dbReference type="AlphaFoldDB" id="A0A7X2D020"/>
<dbReference type="EMBL" id="WITJ01000005">
    <property type="protein sequence ID" value="MQW39279.1"/>
    <property type="molecule type" value="Genomic_DNA"/>
</dbReference>
<evidence type="ECO:0000256" key="1">
    <source>
        <dbReference type="SAM" id="MobiDB-lite"/>
    </source>
</evidence>
<gene>
    <name evidence="2" type="ORF">GHI93_04915</name>
</gene>
<organism evidence="2 3">
    <name type="scientific">Lactococcus hircilactis</name>
    <dbReference type="NCBI Taxonomy" id="1494462"/>
    <lineage>
        <taxon>Bacteria</taxon>
        <taxon>Bacillati</taxon>
        <taxon>Bacillota</taxon>
        <taxon>Bacilli</taxon>
        <taxon>Lactobacillales</taxon>
        <taxon>Streptococcaceae</taxon>
        <taxon>Lactococcus</taxon>
    </lineage>
</organism>
<comment type="caution">
    <text evidence="2">The sequence shown here is derived from an EMBL/GenBank/DDBJ whole genome shotgun (WGS) entry which is preliminary data.</text>
</comment>
<sequence length="177" mass="20116">MKWSLNEISKKKKIDFELTLDLSAALKARAKEIIDVKEISAIGQVSYDDQIYLLDYQIHTTLILPSSRSLKPVEYPIALVVNEAFAKPDGNLMTEALMEEELIIPLEKDGIDLDESIEDNILLEIPLQVLAKDEQEEEKLPAGQFWSVMSEETYRTQNEAKEAEKKSPFAQLDGLFD</sequence>
<protein>
    <submittedName>
        <fullName evidence="2">DUF177 domain-containing protein</fullName>
    </submittedName>
</protein>
<dbReference type="Pfam" id="PF02620">
    <property type="entry name" value="YceD"/>
    <property type="match status" value="1"/>
</dbReference>
<dbReference type="Proteomes" id="UP000439550">
    <property type="component" value="Unassembled WGS sequence"/>
</dbReference>
<dbReference type="RefSeq" id="WP_153495947.1">
    <property type="nucleotide sequence ID" value="NZ_CAXYUY010000002.1"/>
</dbReference>
<dbReference type="OrthoDB" id="9790372at2"/>
<dbReference type="InterPro" id="IPR003772">
    <property type="entry name" value="YceD"/>
</dbReference>
<reference evidence="2 3" key="1">
    <citation type="submission" date="2019-10" db="EMBL/GenBank/DDBJ databases">
        <authorList>
            <person name="Dong K."/>
        </authorList>
    </citation>
    <scope>NUCLEOTIDE SEQUENCE [LARGE SCALE GENOMIC DNA]</scope>
    <source>
        <strain evidence="2 3">DSM 28960</strain>
    </source>
</reference>
<evidence type="ECO:0000313" key="3">
    <source>
        <dbReference type="Proteomes" id="UP000439550"/>
    </source>
</evidence>
<accession>A0A7X2D020</accession>
<feature type="region of interest" description="Disordered" evidence="1">
    <location>
        <begin position="157"/>
        <end position="177"/>
    </location>
</feature>
<keyword evidence="3" id="KW-1185">Reference proteome</keyword>
<name>A0A7X2D020_9LACT</name>
<feature type="compositionally biased region" description="Basic and acidic residues" evidence="1">
    <location>
        <begin position="157"/>
        <end position="167"/>
    </location>
</feature>
<proteinExistence type="predicted"/>
<evidence type="ECO:0000313" key="2">
    <source>
        <dbReference type="EMBL" id="MQW39279.1"/>
    </source>
</evidence>